<protein>
    <submittedName>
        <fullName evidence="1">Uncharacterized protein</fullName>
    </submittedName>
</protein>
<evidence type="ECO:0000313" key="1">
    <source>
        <dbReference type="EMBL" id="GGI46603.1"/>
    </source>
</evidence>
<sequence>MAVVYLRGRENTTEIDIHFEFLYHIPGEYEGSRIRVTFYRNKLVERTIDMGWTNIVLFRFINLMKNFPLEKPNGNYHHFEKHLEFHWIYEYSTDLYLLVLEDQGILFPLKTSKSELVKFGHALEKAVKLAPNLDSFTDLE</sequence>
<proteinExistence type="predicted"/>
<reference evidence="2" key="1">
    <citation type="journal article" date="2019" name="Int. J. Syst. Evol. Microbiol.">
        <title>The Global Catalogue of Microorganisms (GCM) 10K type strain sequencing project: providing services to taxonomists for standard genome sequencing and annotation.</title>
        <authorList>
            <consortium name="The Broad Institute Genomics Platform"/>
            <consortium name="The Broad Institute Genome Sequencing Center for Infectious Disease"/>
            <person name="Wu L."/>
            <person name="Ma J."/>
        </authorList>
    </citation>
    <scope>NUCLEOTIDE SEQUENCE [LARGE SCALE GENOMIC DNA]</scope>
    <source>
        <strain evidence="2">CGMCC 1.15043</strain>
    </source>
</reference>
<dbReference type="EMBL" id="BMHE01000006">
    <property type="protein sequence ID" value="GGI46603.1"/>
    <property type="molecule type" value="Genomic_DNA"/>
</dbReference>
<dbReference type="RefSeq" id="WP_189010447.1">
    <property type="nucleotide sequence ID" value="NZ_BMHE01000006.1"/>
</dbReference>
<comment type="caution">
    <text evidence="1">The sequence shown here is derived from an EMBL/GenBank/DDBJ whole genome shotgun (WGS) entry which is preliminary data.</text>
</comment>
<organism evidence="1 2">
    <name type="scientific">Paenibacillus marchantiophytorum</name>
    <dbReference type="NCBI Taxonomy" id="1619310"/>
    <lineage>
        <taxon>Bacteria</taxon>
        <taxon>Bacillati</taxon>
        <taxon>Bacillota</taxon>
        <taxon>Bacilli</taxon>
        <taxon>Bacillales</taxon>
        <taxon>Paenibacillaceae</taxon>
        <taxon>Paenibacillus</taxon>
    </lineage>
</organism>
<accession>A0ABQ2BUQ3</accession>
<keyword evidence="2" id="KW-1185">Reference proteome</keyword>
<dbReference type="Proteomes" id="UP000615455">
    <property type="component" value="Unassembled WGS sequence"/>
</dbReference>
<gene>
    <name evidence="1" type="ORF">GCM10008018_17920</name>
</gene>
<evidence type="ECO:0000313" key="2">
    <source>
        <dbReference type="Proteomes" id="UP000615455"/>
    </source>
</evidence>
<name>A0ABQ2BUQ3_9BACL</name>